<dbReference type="AlphaFoldDB" id="A0A6J6DTF2"/>
<organism evidence="3">
    <name type="scientific">freshwater metagenome</name>
    <dbReference type="NCBI Taxonomy" id="449393"/>
    <lineage>
        <taxon>unclassified sequences</taxon>
        <taxon>metagenomes</taxon>
        <taxon>ecological metagenomes</taxon>
    </lineage>
</organism>
<name>A0A6J6DTF2_9ZZZZ</name>
<dbReference type="EMBL" id="CAEZSR010000081">
    <property type="protein sequence ID" value="CAB4567391.1"/>
    <property type="molecule type" value="Genomic_DNA"/>
</dbReference>
<proteinExistence type="predicted"/>
<sequence>MALATWRPQPEDLQRVFDEQNPWHRTGAVPATLARDVERPLARQLWQTLHRDDPHRFQLVLGPRRVGKTTALYQTVRHLIDADVDPSRIWWLRLDHPLLLQESLGDLVRAVVTTSGATASAPAFLMLDELVYTNQWDLWLKTLFDDQWPVRIAATSSATAALRERRLESGIGRWSEQHLTPYLFAEFLDLLGQRREVAVADHLAETIAQFPTGQRADADLAVWRRLFMLVGGFPELLTSITRRPDDDESSRLLESQQVLRNDAVERAVYKDIPQSFGVDNPMMLERLLYVLAAQITGTLSPSSTCSELGLSQPTFDRYLSYLEQAFLVFTLPNYSGREANVQKRGRKLYFVDGAIRNAALQRGLAPLDNPVELGALLENLVAATLRSLSLHAGVRLYHWRDGKHEIDLVFDHPDHPLAFEIGSSPDHSRAGAQAFMERHPRFAGRCYLVAPQATVSHPAATSSGVGTLPLDLFLLAVGAQAEKALAQSLRSAS</sequence>
<dbReference type="Pfam" id="PF13635">
    <property type="entry name" value="DUF4143"/>
    <property type="match status" value="1"/>
</dbReference>
<accession>A0A6J6DTF2</accession>
<dbReference type="InterPro" id="IPR041682">
    <property type="entry name" value="AAA_14"/>
</dbReference>
<dbReference type="PANTHER" id="PTHR33295">
    <property type="entry name" value="ATPASE"/>
    <property type="match status" value="1"/>
</dbReference>
<dbReference type="InterPro" id="IPR027417">
    <property type="entry name" value="P-loop_NTPase"/>
</dbReference>
<feature type="domain" description="DUF4143" evidence="2">
    <location>
        <begin position="270"/>
        <end position="423"/>
    </location>
</feature>
<protein>
    <submittedName>
        <fullName evidence="3">Unannotated protein</fullName>
    </submittedName>
</protein>
<evidence type="ECO:0000259" key="1">
    <source>
        <dbReference type="Pfam" id="PF13173"/>
    </source>
</evidence>
<dbReference type="Pfam" id="PF13173">
    <property type="entry name" value="AAA_14"/>
    <property type="match status" value="1"/>
</dbReference>
<evidence type="ECO:0000259" key="2">
    <source>
        <dbReference type="Pfam" id="PF13635"/>
    </source>
</evidence>
<dbReference type="SUPFAM" id="SSF52540">
    <property type="entry name" value="P-loop containing nucleoside triphosphate hydrolases"/>
    <property type="match status" value="1"/>
</dbReference>
<feature type="domain" description="AAA" evidence="1">
    <location>
        <begin position="57"/>
        <end position="188"/>
    </location>
</feature>
<dbReference type="PANTHER" id="PTHR33295:SF8">
    <property type="entry name" value="AAA+ ATPASE DOMAIN-CONTAINING PROTEIN"/>
    <property type="match status" value="1"/>
</dbReference>
<reference evidence="3" key="1">
    <citation type="submission" date="2020-05" db="EMBL/GenBank/DDBJ databases">
        <authorList>
            <person name="Chiriac C."/>
            <person name="Salcher M."/>
            <person name="Ghai R."/>
            <person name="Kavagutti S V."/>
        </authorList>
    </citation>
    <scope>NUCLEOTIDE SEQUENCE</scope>
</reference>
<evidence type="ECO:0000313" key="3">
    <source>
        <dbReference type="EMBL" id="CAB4567391.1"/>
    </source>
</evidence>
<dbReference type="InterPro" id="IPR025420">
    <property type="entry name" value="DUF4143"/>
</dbReference>
<gene>
    <name evidence="3" type="ORF">UFOPK1493_02175</name>
</gene>